<dbReference type="EMBL" id="JACHJW010000001">
    <property type="protein sequence ID" value="MBB4956284.1"/>
    <property type="molecule type" value="Genomic_DNA"/>
</dbReference>
<evidence type="ECO:0000313" key="1">
    <source>
        <dbReference type="EMBL" id="MBB4956284.1"/>
    </source>
</evidence>
<accession>A0A7W7WMB5</accession>
<dbReference type="Proteomes" id="UP000578819">
    <property type="component" value="Unassembled WGS sequence"/>
</dbReference>
<comment type="caution">
    <text evidence="1">The sequence shown here is derived from an EMBL/GenBank/DDBJ whole genome shotgun (WGS) entry which is preliminary data.</text>
</comment>
<gene>
    <name evidence="1" type="ORF">FHR38_000017</name>
</gene>
<name>A0A7W7WMB5_9ACTN</name>
<protein>
    <submittedName>
        <fullName evidence="1">Uncharacterized protein</fullName>
    </submittedName>
</protein>
<dbReference type="AlphaFoldDB" id="A0A7W7WMB5"/>
<proteinExistence type="predicted"/>
<reference evidence="1 2" key="1">
    <citation type="submission" date="2020-08" db="EMBL/GenBank/DDBJ databases">
        <title>Sequencing the genomes of 1000 actinobacteria strains.</title>
        <authorList>
            <person name="Klenk H.-P."/>
        </authorList>
    </citation>
    <scope>NUCLEOTIDE SEQUENCE [LARGE SCALE GENOMIC DNA]</scope>
    <source>
        <strain evidence="1 2">DSM 45886</strain>
    </source>
</reference>
<evidence type="ECO:0000313" key="2">
    <source>
        <dbReference type="Proteomes" id="UP000578819"/>
    </source>
</evidence>
<organism evidence="1 2">
    <name type="scientific">Micromonospora polyrhachis</name>
    <dbReference type="NCBI Taxonomy" id="1282883"/>
    <lineage>
        <taxon>Bacteria</taxon>
        <taxon>Bacillati</taxon>
        <taxon>Actinomycetota</taxon>
        <taxon>Actinomycetes</taxon>
        <taxon>Micromonosporales</taxon>
        <taxon>Micromonosporaceae</taxon>
        <taxon>Micromonospora</taxon>
    </lineage>
</organism>
<keyword evidence="2" id="KW-1185">Reference proteome</keyword>
<sequence length="31" mass="3428">MTFLVTNNSADYCEETDVLALELHAEIAKDA</sequence>